<accession>A0ACC2LSX8</accession>
<dbReference type="Proteomes" id="UP001234297">
    <property type="component" value="Chromosome 3"/>
</dbReference>
<reference evidence="1 2" key="1">
    <citation type="journal article" date="2022" name="Hortic Res">
        <title>A haplotype resolved chromosomal level avocado genome allows analysis of novel avocado genes.</title>
        <authorList>
            <person name="Nath O."/>
            <person name="Fletcher S.J."/>
            <person name="Hayward A."/>
            <person name="Shaw L.M."/>
            <person name="Masouleh A.K."/>
            <person name="Furtado A."/>
            <person name="Henry R.J."/>
            <person name="Mitter N."/>
        </authorList>
    </citation>
    <scope>NUCLEOTIDE SEQUENCE [LARGE SCALE GENOMIC DNA]</scope>
    <source>
        <strain evidence="2">cv. Hass</strain>
    </source>
</reference>
<name>A0ACC2LSX8_PERAE</name>
<proteinExistence type="predicted"/>
<evidence type="ECO:0000313" key="2">
    <source>
        <dbReference type="Proteomes" id="UP001234297"/>
    </source>
</evidence>
<protein>
    <submittedName>
        <fullName evidence="1">Uncharacterized protein</fullName>
    </submittedName>
</protein>
<evidence type="ECO:0000313" key="1">
    <source>
        <dbReference type="EMBL" id="KAJ8636552.1"/>
    </source>
</evidence>
<comment type="caution">
    <text evidence="1">The sequence shown here is derived from an EMBL/GenBank/DDBJ whole genome shotgun (WGS) entry which is preliminary data.</text>
</comment>
<dbReference type="EMBL" id="CM056811">
    <property type="protein sequence ID" value="KAJ8636552.1"/>
    <property type="molecule type" value="Genomic_DNA"/>
</dbReference>
<sequence>MGRRRGIERQGRGRRGRRGRRKERGRRGCDVCVGGREEGRGVPGDEGGGDWRRCYTAAACWPGGGGSTAAALRLDERGELEEERWRGLRGEID</sequence>
<keyword evidence="2" id="KW-1185">Reference proteome</keyword>
<organism evidence="1 2">
    <name type="scientific">Persea americana</name>
    <name type="common">Avocado</name>
    <dbReference type="NCBI Taxonomy" id="3435"/>
    <lineage>
        <taxon>Eukaryota</taxon>
        <taxon>Viridiplantae</taxon>
        <taxon>Streptophyta</taxon>
        <taxon>Embryophyta</taxon>
        <taxon>Tracheophyta</taxon>
        <taxon>Spermatophyta</taxon>
        <taxon>Magnoliopsida</taxon>
        <taxon>Magnoliidae</taxon>
        <taxon>Laurales</taxon>
        <taxon>Lauraceae</taxon>
        <taxon>Persea</taxon>
    </lineage>
</organism>
<gene>
    <name evidence="1" type="ORF">MRB53_010819</name>
</gene>